<feature type="compositionally biased region" description="Polar residues" evidence="6">
    <location>
        <begin position="350"/>
        <end position="369"/>
    </location>
</feature>
<dbReference type="FunFam" id="2.40.50.40:FF:000006">
    <property type="entry name" value="Chromobox protein homolog 7"/>
    <property type="match status" value="1"/>
</dbReference>
<evidence type="ECO:0000259" key="7">
    <source>
        <dbReference type="PROSITE" id="PS50013"/>
    </source>
</evidence>
<dbReference type="SMART" id="SM00298">
    <property type="entry name" value="CHROMO"/>
    <property type="match status" value="1"/>
</dbReference>
<reference evidence="8" key="1">
    <citation type="submission" date="2023-06" db="EMBL/GenBank/DDBJ databases">
        <title>Male Hemibagrus guttatus genome.</title>
        <authorList>
            <person name="Bian C."/>
        </authorList>
    </citation>
    <scope>NUCLEOTIDE SEQUENCE</scope>
    <source>
        <strain evidence="8">Male_cb2023</strain>
        <tissue evidence="8">Muscle</tissue>
    </source>
</reference>
<dbReference type="EMBL" id="JAUCMX010000028">
    <property type="protein sequence ID" value="KAK3508112.1"/>
    <property type="molecule type" value="Genomic_DNA"/>
</dbReference>
<dbReference type="InterPro" id="IPR023780">
    <property type="entry name" value="Chromo_domain"/>
</dbReference>
<evidence type="ECO:0000256" key="1">
    <source>
        <dbReference type="ARBA" id="ARBA00004123"/>
    </source>
</evidence>
<feature type="compositionally biased region" description="Acidic residues" evidence="6">
    <location>
        <begin position="116"/>
        <end position="131"/>
    </location>
</feature>
<feature type="region of interest" description="Disordered" evidence="6">
    <location>
        <begin position="414"/>
        <end position="470"/>
    </location>
</feature>
<comment type="caution">
    <text evidence="8">The sequence shown here is derived from an EMBL/GenBank/DDBJ whole genome shotgun (WGS) entry which is preliminary data.</text>
</comment>
<dbReference type="Pfam" id="PF00385">
    <property type="entry name" value="Chromo"/>
    <property type="match status" value="1"/>
</dbReference>
<keyword evidence="3" id="KW-0805">Transcription regulation</keyword>
<accession>A0AAE0UKH5</accession>
<dbReference type="GO" id="GO:0000122">
    <property type="term" value="P:negative regulation of transcription by RNA polymerase II"/>
    <property type="evidence" value="ECO:0007669"/>
    <property type="project" value="TreeGrafter"/>
</dbReference>
<dbReference type="InterPro" id="IPR033773">
    <property type="entry name" value="CBX7_C"/>
</dbReference>
<dbReference type="SUPFAM" id="SSF54160">
    <property type="entry name" value="Chromo domain-like"/>
    <property type="match status" value="1"/>
</dbReference>
<sequence>MEELSAVGEQVFDAECILSKRLRKGKLEYLVKWRGWSSKHNSWEPQENLLDPRLLAAFNKREQERELLIRKRGKRPRGRPRKIMQEPVQPVSKSSSSSSSSSSSDSSSSSSSSSSSEDDDDDDDDDDDQDDSDRKAKPTPRVRELHPVPQKKAQIVLAKPDPPKRKKRGRKPLAPELRALKQNQAKNARKIIKPPLKDSLSDLHSSIKKPLMPASFNYTGLSRAANRETMAMQNRGAFTANESPKNTLGSTQSQGKPATDFKLSVSDMGNAGSLDLKNSSSKSPGVASLSLHNSKLTNSTNGQAAGGAPNWTKKQETPVVQRPANTKPSASSLSSVKSPSTQASSLSSSVNKTQVGVSSSPKDVSNLRGSGSIVKKGPVQEKSAPAEGGILGRSRDISISAGVEKVKMEDPLERLGKASLGRQRKVPTFTGSKDGNKVTKPLSEMSTGEEGSSSESEQESPFTGERQELSLEVQSECKDWRPTRSLIEHVFVTDVTANLVTVTVKESPTSVGFFSIRNY</sequence>
<feature type="compositionally biased region" description="Polar residues" evidence="6">
    <location>
        <begin position="290"/>
        <end position="303"/>
    </location>
</feature>
<evidence type="ECO:0000256" key="4">
    <source>
        <dbReference type="ARBA" id="ARBA00023163"/>
    </source>
</evidence>
<dbReference type="CDD" id="cd18647">
    <property type="entry name" value="CD_Cbx2"/>
    <property type="match status" value="1"/>
</dbReference>
<dbReference type="AlphaFoldDB" id="A0AAE0UKH5"/>
<dbReference type="InterPro" id="IPR042796">
    <property type="entry name" value="CBX2"/>
</dbReference>
<protein>
    <recommendedName>
        <fullName evidence="7">Chromo domain-containing protein</fullName>
    </recommendedName>
</protein>
<evidence type="ECO:0000313" key="9">
    <source>
        <dbReference type="Proteomes" id="UP001274896"/>
    </source>
</evidence>
<feature type="compositionally biased region" description="Basic residues" evidence="6">
    <location>
        <begin position="70"/>
        <end position="82"/>
    </location>
</feature>
<feature type="compositionally biased region" description="Low complexity" evidence="6">
    <location>
        <begin position="92"/>
        <end position="115"/>
    </location>
</feature>
<dbReference type="Gene3D" id="2.40.50.40">
    <property type="match status" value="1"/>
</dbReference>
<gene>
    <name evidence="8" type="ORF">QTP70_014469</name>
</gene>
<dbReference type="GO" id="GO:0035102">
    <property type="term" value="C:PRC1 complex"/>
    <property type="evidence" value="ECO:0007669"/>
    <property type="project" value="InterPro"/>
</dbReference>
<comment type="subcellular location">
    <subcellularLocation>
        <location evidence="1">Nucleus</location>
    </subcellularLocation>
</comment>
<evidence type="ECO:0000256" key="6">
    <source>
        <dbReference type="SAM" id="MobiDB-lite"/>
    </source>
</evidence>
<feature type="compositionally biased region" description="Polar residues" evidence="6">
    <location>
        <begin position="240"/>
        <end position="256"/>
    </location>
</feature>
<dbReference type="Pfam" id="PF17218">
    <property type="entry name" value="CBX7_C"/>
    <property type="match status" value="1"/>
</dbReference>
<feature type="compositionally biased region" description="Low complexity" evidence="6">
    <location>
        <begin position="329"/>
        <end position="349"/>
    </location>
</feature>
<dbReference type="PROSITE" id="PS00598">
    <property type="entry name" value="CHROMO_1"/>
    <property type="match status" value="1"/>
</dbReference>
<proteinExistence type="predicted"/>
<feature type="region of interest" description="Disordered" evidence="6">
    <location>
        <begin position="66"/>
        <end position="199"/>
    </location>
</feature>
<feature type="region of interest" description="Disordered" evidence="6">
    <location>
        <begin position="228"/>
        <end position="391"/>
    </location>
</feature>
<evidence type="ECO:0000256" key="5">
    <source>
        <dbReference type="ARBA" id="ARBA00023242"/>
    </source>
</evidence>
<dbReference type="PANTHER" id="PTHR46860:SF1">
    <property type="entry name" value="CHROMOBOX PROTEIN HOMOLOG 2"/>
    <property type="match status" value="1"/>
</dbReference>
<keyword evidence="2" id="KW-0678">Repressor</keyword>
<dbReference type="InterPro" id="IPR016197">
    <property type="entry name" value="Chromo-like_dom_sf"/>
</dbReference>
<dbReference type="Proteomes" id="UP001274896">
    <property type="component" value="Unassembled WGS sequence"/>
</dbReference>
<dbReference type="PROSITE" id="PS50013">
    <property type="entry name" value="CHROMO_2"/>
    <property type="match status" value="1"/>
</dbReference>
<dbReference type="InterPro" id="IPR000953">
    <property type="entry name" value="Chromo/chromo_shadow_dom"/>
</dbReference>
<name>A0AAE0UKH5_9TELE</name>
<keyword evidence="9" id="KW-1185">Reference proteome</keyword>
<evidence type="ECO:0000256" key="2">
    <source>
        <dbReference type="ARBA" id="ARBA00022491"/>
    </source>
</evidence>
<feature type="compositionally biased region" description="Low complexity" evidence="6">
    <location>
        <begin position="443"/>
        <end position="455"/>
    </location>
</feature>
<evidence type="ECO:0000313" key="8">
    <source>
        <dbReference type="EMBL" id="KAK3508112.1"/>
    </source>
</evidence>
<keyword evidence="5" id="KW-0539">Nucleus</keyword>
<feature type="compositionally biased region" description="Basic and acidic residues" evidence="6">
    <location>
        <begin position="132"/>
        <end position="146"/>
    </location>
</feature>
<dbReference type="GO" id="GO:0000792">
    <property type="term" value="C:heterochromatin"/>
    <property type="evidence" value="ECO:0007669"/>
    <property type="project" value="TreeGrafter"/>
</dbReference>
<evidence type="ECO:0000256" key="3">
    <source>
        <dbReference type="ARBA" id="ARBA00023015"/>
    </source>
</evidence>
<dbReference type="InterPro" id="IPR023779">
    <property type="entry name" value="Chromodomain_CS"/>
</dbReference>
<feature type="domain" description="Chromo" evidence="7">
    <location>
        <begin position="12"/>
        <end position="70"/>
    </location>
</feature>
<keyword evidence="4" id="KW-0804">Transcription</keyword>
<dbReference type="PANTHER" id="PTHR46860">
    <property type="entry name" value="CHROMOBOX PROTEIN HOMOLOG 2"/>
    <property type="match status" value="1"/>
</dbReference>
<organism evidence="8 9">
    <name type="scientific">Hemibagrus guttatus</name>
    <dbReference type="NCBI Taxonomy" id="175788"/>
    <lineage>
        <taxon>Eukaryota</taxon>
        <taxon>Metazoa</taxon>
        <taxon>Chordata</taxon>
        <taxon>Craniata</taxon>
        <taxon>Vertebrata</taxon>
        <taxon>Euteleostomi</taxon>
        <taxon>Actinopterygii</taxon>
        <taxon>Neopterygii</taxon>
        <taxon>Teleostei</taxon>
        <taxon>Ostariophysi</taxon>
        <taxon>Siluriformes</taxon>
        <taxon>Bagridae</taxon>
        <taxon>Hemibagrus</taxon>
    </lineage>
</organism>